<comment type="catalytic activity">
    <reaction evidence="9 10">
        <text>L-glutamine + H2O = L-glutamate + NH4(+)</text>
        <dbReference type="Rhea" id="RHEA:15889"/>
        <dbReference type="ChEBI" id="CHEBI:15377"/>
        <dbReference type="ChEBI" id="CHEBI:28938"/>
        <dbReference type="ChEBI" id="CHEBI:29985"/>
        <dbReference type="ChEBI" id="CHEBI:58359"/>
        <dbReference type="EC" id="3.5.1.2"/>
    </reaction>
</comment>
<evidence type="ECO:0000313" key="13">
    <source>
        <dbReference type="EMBL" id="AFM13157.1"/>
    </source>
</evidence>
<comment type="catalytic activity">
    <reaction evidence="8 10">
        <text>5-[(5-phospho-1-deoxy-D-ribulos-1-ylimino)methylamino]-1-(5-phospho-beta-D-ribosyl)imidazole-4-carboxamide + L-glutamine = D-erythro-1-(imidazol-4-yl)glycerol 3-phosphate + 5-amino-1-(5-phospho-beta-D-ribosyl)imidazole-4-carboxamide + L-glutamate + H(+)</text>
        <dbReference type="Rhea" id="RHEA:24793"/>
        <dbReference type="ChEBI" id="CHEBI:15378"/>
        <dbReference type="ChEBI" id="CHEBI:29985"/>
        <dbReference type="ChEBI" id="CHEBI:58278"/>
        <dbReference type="ChEBI" id="CHEBI:58359"/>
        <dbReference type="ChEBI" id="CHEBI:58475"/>
        <dbReference type="ChEBI" id="CHEBI:58525"/>
        <dbReference type="EC" id="4.3.2.10"/>
    </reaction>
</comment>
<keyword evidence="14" id="KW-1185">Reference proteome</keyword>
<dbReference type="KEGG" id="tpx:Turpa_2517"/>
<evidence type="ECO:0000259" key="12">
    <source>
        <dbReference type="Pfam" id="PF00117"/>
    </source>
</evidence>
<evidence type="ECO:0000256" key="2">
    <source>
        <dbReference type="ARBA" id="ARBA00011152"/>
    </source>
</evidence>
<evidence type="ECO:0000256" key="11">
    <source>
        <dbReference type="PIRSR" id="PIRSR000495-1"/>
    </source>
</evidence>
<dbReference type="GO" id="GO:0000105">
    <property type="term" value="P:L-histidine biosynthetic process"/>
    <property type="evidence" value="ECO:0007669"/>
    <property type="project" value="UniProtKB-UniRule"/>
</dbReference>
<evidence type="ECO:0000256" key="8">
    <source>
        <dbReference type="ARBA" id="ARBA00047838"/>
    </source>
</evidence>
<reference evidence="13 14" key="1">
    <citation type="submission" date="2012-06" db="EMBL/GenBank/DDBJ databases">
        <title>The complete chromosome of genome of Turneriella parva DSM 21527.</title>
        <authorList>
            <consortium name="US DOE Joint Genome Institute (JGI-PGF)"/>
            <person name="Lucas S."/>
            <person name="Han J."/>
            <person name="Lapidus A."/>
            <person name="Bruce D."/>
            <person name="Goodwin L."/>
            <person name="Pitluck S."/>
            <person name="Peters L."/>
            <person name="Kyrpides N."/>
            <person name="Mavromatis K."/>
            <person name="Ivanova N."/>
            <person name="Mikhailova N."/>
            <person name="Chertkov O."/>
            <person name="Detter J.C."/>
            <person name="Tapia R."/>
            <person name="Han C."/>
            <person name="Land M."/>
            <person name="Hauser L."/>
            <person name="Markowitz V."/>
            <person name="Cheng J.-F."/>
            <person name="Hugenholtz P."/>
            <person name="Woyke T."/>
            <person name="Wu D."/>
            <person name="Gronow S."/>
            <person name="Wellnitz S."/>
            <person name="Brambilla E."/>
            <person name="Klenk H.-P."/>
            <person name="Eisen J.A."/>
        </authorList>
    </citation>
    <scope>NUCLEOTIDE SEQUENCE [LARGE SCALE GENOMIC DNA]</scope>
    <source>
        <strain evidence="14">ATCC BAA-1111 / DSM 21527 / NCTC 11395 / H</strain>
    </source>
</reference>
<accession>I4B7A0</accession>
<keyword evidence="10" id="KW-0963">Cytoplasm</keyword>
<dbReference type="HOGENOM" id="CLU_071837_2_2_12"/>
<dbReference type="InterPro" id="IPR010139">
    <property type="entry name" value="Imidazole-glycPsynth_HisH"/>
</dbReference>
<dbReference type="GO" id="GO:0004359">
    <property type="term" value="F:glutaminase activity"/>
    <property type="evidence" value="ECO:0007669"/>
    <property type="project" value="UniProtKB-EC"/>
</dbReference>
<dbReference type="PIRSF" id="PIRSF000495">
    <property type="entry name" value="Amidotransf_hisH"/>
    <property type="match status" value="1"/>
</dbReference>
<proteinExistence type="inferred from homology"/>
<keyword evidence="6 10" id="KW-0368">Histidine biosynthesis</keyword>
<dbReference type="GO" id="GO:0016829">
    <property type="term" value="F:lyase activity"/>
    <property type="evidence" value="ECO:0007669"/>
    <property type="project" value="UniProtKB-KW"/>
</dbReference>
<keyword evidence="5 10" id="KW-0315">Glutamine amidotransferase</keyword>
<evidence type="ECO:0000256" key="10">
    <source>
        <dbReference type="HAMAP-Rule" id="MF_00278"/>
    </source>
</evidence>
<evidence type="ECO:0000256" key="6">
    <source>
        <dbReference type="ARBA" id="ARBA00023102"/>
    </source>
</evidence>
<dbReference type="UniPathway" id="UPA00031">
    <property type="reaction ID" value="UER00010"/>
</dbReference>
<keyword evidence="3 10" id="KW-0028">Amino-acid biosynthesis</keyword>
<evidence type="ECO:0000256" key="5">
    <source>
        <dbReference type="ARBA" id="ARBA00022962"/>
    </source>
</evidence>
<dbReference type="Proteomes" id="UP000006048">
    <property type="component" value="Chromosome"/>
</dbReference>
<dbReference type="Gene3D" id="3.40.50.880">
    <property type="match status" value="1"/>
</dbReference>
<dbReference type="GO" id="GO:0005737">
    <property type="term" value="C:cytoplasm"/>
    <property type="evidence" value="ECO:0007669"/>
    <property type="project" value="UniProtKB-SubCell"/>
</dbReference>
<evidence type="ECO:0000256" key="4">
    <source>
        <dbReference type="ARBA" id="ARBA00022801"/>
    </source>
</evidence>
<comment type="pathway">
    <text evidence="1 10">Amino-acid biosynthesis; L-histidine biosynthesis; L-histidine from 5-phospho-alpha-D-ribose 1-diphosphate: step 5/9.</text>
</comment>
<evidence type="ECO:0000313" key="14">
    <source>
        <dbReference type="Proteomes" id="UP000006048"/>
    </source>
</evidence>
<name>I4B7A0_TURPD</name>
<gene>
    <name evidence="10" type="primary">hisH</name>
    <name evidence="13" type="ordered locus">Turpa_2517</name>
</gene>
<keyword evidence="7 10" id="KW-0456">Lyase</keyword>
<feature type="active site" evidence="10 11">
    <location>
        <position position="195"/>
    </location>
</feature>
<dbReference type="EMBL" id="CP002959">
    <property type="protein sequence ID" value="AFM13157.1"/>
    <property type="molecule type" value="Genomic_DNA"/>
</dbReference>
<dbReference type="EC" id="4.3.2.10" evidence="10"/>
<dbReference type="Pfam" id="PF00117">
    <property type="entry name" value="GATase"/>
    <property type="match status" value="1"/>
</dbReference>
<dbReference type="NCBIfam" id="TIGR01855">
    <property type="entry name" value="IMP_synth_hisH"/>
    <property type="match status" value="1"/>
</dbReference>
<comment type="function">
    <text evidence="10">IGPS catalyzes the conversion of PRFAR and glutamine to IGP, AICAR and glutamate. The HisH subunit catalyzes the hydrolysis of glutamine to glutamate and ammonia as part of the synthesis of IGP and AICAR. The resulting ammonia molecule is channeled to the active site of HisF.</text>
</comment>
<dbReference type="EC" id="3.5.1.2" evidence="10"/>
<evidence type="ECO:0000256" key="7">
    <source>
        <dbReference type="ARBA" id="ARBA00023239"/>
    </source>
</evidence>
<keyword evidence="4 10" id="KW-0378">Hydrolase</keyword>
<comment type="subunit">
    <text evidence="2 10">Heterodimer of HisH and HisF.</text>
</comment>
<feature type="active site" description="Nucleophile" evidence="10 11">
    <location>
        <position position="91"/>
    </location>
</feature>
<dbReference type="GO" id="GO:0000107">
    <property type="term" value="F:imidazoleglycerol-phosphate synthase activity"/>
    <property type="evidence" value="ECO:0007669"/>
    <property type="project" value="UniProtKB-UniRule"/>
</dbReference>
<dbReference type="PATRIC" id="fig|869212.3.peg.2535"/>
<dbReference type="PANTHER" id="PTHR42701:SF1">
    <property type="entry name" value="IMIDAZOLE GLYCEROL PHOSPHATE SYNTHASE SUBUNIT HISH"/>
    <property type="match status" value="1"/>
</dbReference>
<sequence>MLRLGYPMSKNPRIALLDYGMGNIRSLQKAFEHLGATAKVTGDPREVEAADVLLLPGDGAFVRAMDNLRSRGLIDAIYGAHQKQKIIFGICIGFQLLFESSTEFTGAKGLGLVKGAITRLEKNAEAPAIPHIGWTTTEFKAKSRLGRGIHPHSMFYYVHSYAHRAEHMYAKATTSYGQMFTSVLEHENLFAAQFHPEKSHNAGLKLLANFLEAL</sequence>
<dbReference type="STRING" id="869212.Turpa_2517"/>
<feature type="domain" description="Glutamine amidotransferase" evidence="12">
    <location>
        <begin position="16"/>
        <end position="211"/>
    </location>
</feature>
<dbReference type="InterPro" id="IPR017926">
    <property type="entry name" value="GATASE"/>
</dbReference>
<dbReference type="HAMAP" id="MF_00278">
    <property type="entry name" value="HisH"/>
    <property type="match status" value="1"/>
</dbReference>
<evidence type="ECO:0000256" key="1">
    <source>
        <dbReference type="ARBA" id="ARBA00005091"/>
    </source>
</evidence>
<evidence type="ECO:0000256" key="9">
    <source>
        <dbReference type="ARBA" id="ARBA00049534"/>
    </source>
</evidence>
<dbReference type="CDD" id="cd01748">
    <property type="entry name" value="GATase1_IGP_Synthase"/>
    <property type="match status" value="1"/>
</dbReference>
<feature type="active site" evidence="10 11">
    <location>
        <position position="197"/>
    </location>
</feature>
<organism evidence="13 14">
    <name type="scientific">Turneriella parva (strain ATCC BAA-1111 / DSM 21527 / NCTC 11395 / H)</name>
    <name type="common">Leptospira parva</name>
    <dbReference type="NCBI Taxonomy" id="869212"/>
    <lineage>
        <taxon>Bacteria</taxon>
        <taxon>Pseudomonadati</taxon>
        <taxon>Spirochaetota</taxon>
        <taxon>Spirochaetia</taxon>
        <taxon>Leptospirales</taxon>
        <taxon>Leptospiraceae</taxon>
        <taxon>Turneriella</taxon>
    </lineage>
</organism>
<dbReference type="AlphaFoldDB" id="I4B7A0"/>
<dbReference type="PANTHER" id="PTHR42701">
    <property type="entry name" value="IMIDAZOLE GLYCEROL PHOSPHATE SYNTHASE SUBUNIT HISH"/>
    <property type="match status" value="1"/>
</dbReference>
<protein>
    <recommendedName>
        <fullName evidence="10">Imidazole glycerol phosphate synthase subunit HisH</fullName>
        <ecNumber evidence="10">4.3.2.10</ecNumber>
    </recommendedName>
    <alternativeName>
        <fullName evidence="10">IGP synthase glutaminase subunit</fullName>
        <ecNumber evidence="10">3.5.1.2</ecNumber>
    </alternativeName>
    <alternativeName>
        <fullName evidence="10">IGP synthase subunit HisH</fullName>
    </alternativeName>
    <alternativeName>
        <fullName evidence="10">ImGP synthase subunit HisH</fullName>
        <shortName evidence="10">IGPS subunit HisH</shortName>
    </alternativeName>
</protein>
<comment type="subcellular location">
    <subcellularLocation>
        <location evidence="10">Cytoplasm</location>
    </subcellularLocation>
</comment>
<evidence type="ECO:0000256" key="3">
    <source>
        <dbReference type="ARBA" id="ARBA00022605"/>
    </source>
</evidence>
<dbReference type="PROSITE" id="PS51274">
    <property type="entry name" value="GATASE_COBBQ"/>
    <property type="match status" value="1"/>
</dbReference>
<dbReference type="PROSITE" id="PS51273">
    <property type="entry name" value="GATASE_TYPE_1"/>
    <property type="match status" value="1"/>
</dbReference>
<dbReference type="SUPFAM" id="SSF52317">
    <property type="entry name" value="Class I glutamine amidotransferase-like"/>
    <property type="match status" value="1"/>
</dbReference>
<dbReference type="InterPro" id="IPR029062">
    <property type="entry name" value="Class_I_gatase-like"/>
</dbReference>